<name>A0ABD3C684_9LAMI</name>
<feature type="domain" description="ABC transporter" evidence="1">
    <location>
        <begin position="148"/>
        <end position="184"/>
    </location>
</feature>
<comment type="caution">
    <text evidence="3">The sequence shown here is derived from an EMBL/GenBank/DDBJ whole genome shotgun (WGS) entry which is preliminary data.</text>
</comment>
<dbReference type="PANTHER" id="PTHR48040:SF45">
    <property type="entry name" value="PLEIOTROPIC DRUG RESISTANCE PROTEIN 1-LIKE"/>
    <property type="match status" value="1"/>
</dbReference>
<dbReference type="Pfam" id="PF00005">
    <property type="entry name" value="ABC_tran"/>
    <property type="match status" value="1"/>
</dbReference>
<dbReference type="EMBL" id="JAVIJP010000054">
    <property type="protein sequence ID" value="KAL3624302.1"/>
    <property type="molecule type" value="Genomic_DNA"/>
</dbReference>
<sequence>MGADLWPRLDGAVVRGSSGELLSKNDGDDEEALKWAALERLPTSLRIRRGILTEEKGQSRKIDIKNMGLVERKNLVERLLRIAEEGNERFLKKLKERIHRVGLDLPTIEVRFEHLSIDAEAYAGGRALPTVFNFIVNILEGKKPLPILHDLSGIIKPGRMTLLLGPPSSGKTTLLMTLAGKLDQQLKTTTT</sequence>
<organism evidence="3 4">
    <name type="scientific">Castilleja foliolosa</name>
    <dbReference type="NCBI Taxonomy" id="1961234"/>
    <lineage>
        <taxon>Eukaryota</taxon>
        <taxon>Viridiplantae</taxon>
        <taxon>Streptophyta</taxon>
        <taxon>Embryophyta</taxon>
        <taxon>Tracheophyta</taxon>
        <taxon>Spermatophyta</taxon>
        <taxon>Magnoliopsida</taxon>
        <taxon>eudicotyledons</taxon>
        <taxon>Gunneridae</taxon>
        <taxon>Pentapetalae</taxon>
        <taxon>asterids</taxon>
        <taxon>lamiids</taxon>
        <taxon>Lamiales</taxon>
        <taxon>Orobanchaceae</taxon>
        <taxon>Pedicularideae</taxon>
        <taxon>Castillejinae</taxon>
        <taxon>Castilleja</taxon>
    </lineage>
</organism>
<gene>
    <name evidence="3" type="primary">PDR1_21</name>
    <name evidence="3" type="ORF">CASFOL_033118</name>
</gene>
<proteinExistence type="predicted"/>
<dbReference type="Pfam" id="PF14510">
    <property type="entry name" value="ABC_trans_N"/>
    <property type="match status" value="1"/>
</dbReference>
<evidence type="ECO:0000313" key="4">
    <source>
        <dbReference type="Proteomes" id="UP001632038"/>
    </source>
</evidence>
<accession>A0ABD3C684</accession>
<feature type="domain" description="Pleiotropic ABC efflux transporter N-terminal" evidence="2">
    <location>
        <begin position="87"/>
        <end position="134"/>
    </location>
</feature>
<evidence type="ECO:0000313" key="3">
    <source>
        <dbReference type="EMBL" id="KAL3624302.1"/>
    </source>
</evidence>
<dbReference type="PANTHER" id="PTHR48040">
    <property type="entry name" value="PLEIOTROPIC DRUG RESISTANCE PROTEIN 1-LIKE ISOFORM X1"/>
    <property type="match status" value="1"/>
</dbReference>
<dbReference type="Gene3D" id="3.40.50.300">
    <property type="entry name" value="P-loop containing nucleotide triphosphate hydrolases"/>
    <property type="match status" value="1"/>
</dbReference>
<dbReference type="AlphaFoldDB" id="A0ABD3C684"/>
<evidence type="ECO:0000259" key="2">
    <source>
        <dbReference type="Pfam" id="PF14510"/>
    </source>
</evidence>
<dbReference type="InterPro" id="IPR029481">
    <property type="entry name" value="ABC_trans_N"/>
</dbReference>
<dbReference type="SUPFAM" id="SSF52540">
    <property type="entry name" value="P-loop containing nucleoside triphosphate hydrolases"/>
    <property type="match status" value="1"/>
</dbReference>
<keyword evidence="4" id="KW-1185">Reference proteome</keyword>
<dbReference type="InterPro" id="IPR027417">
    <property type="entry name" value="P-loop_NTPase"/>
</dbReference>
<reference evidence="4" key="1">
    <citation type="journal article" date="2024" name="IScience">
        <title>Strigolactones Initiate the Formation of Haustorium-like Structures in Castilleja.</title>
        <authorList>
            <person name="Buerger M."/>
            <person name="Peterson D."/>
            <person name="Chory J."/>
        </authorList>
    </citation>
    <scope>NUCLEOTIDE SEQUENCE [LARGE SCALE GENOMIC DNA]</scope>
</reference>
<evidence type="ECO:0000259" key="1">
    <source>
        <dbReference type="Pfam" id="PF00005"/>
    </source>
</evidence>
<dbReference type="InterPro" id="IPR003439">
    <property type="entry name" value="ABC_transporter-like_ATP-bd"/>
</dbReference>
<protein>
    <submittedName>
        <fullName evidence="3">Transcription factor</fullName>
    </submittedName>
</protein>
<dbReference type="Proteomes" id="UP001632038">
    <property type="component" value="Unassembled WGS sequence"/>
</dbReference>